<name>A0A8S9GVW3_BRACR</name>
<comment type="caution">
    <text evidence="1">The sequence shown here is derived from an EMBL/GenBank/DDBJ whole genome shotgun (WGS) entry which is preliminary data.</text>
</comment>
<accession>A0A8S9GVW3</accession>
<evidence type="ECO:0000313" key="1">
    <source>
        <dbReference type="EMBL" id="KAF2548122.1"/>
    </source>
</evidence>
<dbReference type="EMBL" id="QGKY02001925">
    <property type="protein sequence ID" value="KAF2548122.1"/>
    <property type="molecule type" value="Genomic_DNA"/>
</dbReference>
<organism evidence="1">
    <name type="scientific">Brassica cretica</name>
    <name type="common">Mustard</name>
    <dbReference type="NCBI Taxonomy" id="69181"/>
    <lineage>
        <taxon>Eukaryota</taxon>
        <taxon>Viridiplantae</taxon>
        <taxon>Streptophyta</taxon>
        <taxon>Embryophyta</taxon>
        <taxon>Tracheophyta</taxon>
        <taxon>Spermatophyta</taxon>
        <taxon>Magnoliopsida</taxon>
        <taxon>eudicotyledons</taxon>
        <taxon>Gunneridae</taxon>
        <taxon>Pentapetalae</taxon>
        <taxon>rosids</taxon>
        <taxon>malvids</taxon>
        <taxon>Brassicales</taxon>
        <taxon>Brassicaceae</taxon>
        <taxon>Brassiceae</taxon>
        <taxon>Brassica</taxon>
    </lineage>
</organism>
<proteinExistence type="predicted"/>
<reference evidence="1" key="1">
    <citation type="submission" date="2019-12" db="EMBL/GenBank/DDBJ databases">
        <title>Genome sequencing and annotation of Brassica cretica.</title>
        <authorList>
            <person name="Studholme D.J."/>
            <person name="Sarris P.F."/>
        </authorList>
    </citation>
    <scope>NUCLEOTIDE SEQUENCE</scope>
    <source>
        <strain evidence="1">PFS-102/07</strain>
        <tissue evidence="1">Leaf</tissue>
    </source>
</reference>
<sequence length="113" mass="12423">MFRNGNSSLYTSSFINSIARPSQGSSELLFTEVLLGLAETAVVGIVNLCAVEVMNNINGVWSVVVERVTPVIYSVRRENLESFNLATTELITAYLISHEERSKEHNSMIKSGA</sequence>
<protein>
    <submittedName>
        <fullName evidence="1">Uncharacterized protein</fullName>
    </submittedName>
</protein>
<dbReference type="AlphaFoldDB" id="A0A8S9GVW3"/>
<gene>
    <name evidence="1" type="ORF">F2Q70_00023170</name>
</gene>